<evidence type="ECO:0000256" key="11">
    <source>
        <dbReference type="RuleBase" id="RU000488"/>
    </source>
</evidence>
<dbReference type="PANTHER" id="PTHR45928:SF2">
    <property type="entry name" value="SOLUTE CARRIER FAMILY 25 MEMBER 35"/>
    <property type="match status" value="1"/>
</dbReference>
<feature type="repeat" description="Solcar" evidence="10">
    <location>
        <begin position="1"/>
        <end position="90"/>
    </location>
</feature>
<dbReference type="PROSITE" id="PS50920">
    <property type="entry name" value="SOLCAR"/>
    <property type="match status" value="3"/>
</dbReference>
<protein>
    <recommendedName>
        <fullName evidence="14">Solute carrier family 25 member 35</fullName>
    </recommendedName>
</protein>
<keyword evidence="13" id="KW-1185">Reference proteome</keyword>
<evidence type="ECO:0000256" key="4">
    <source>
        <dbReference type="ARBA" id="ARBA00022692"/>
    </source>
</evidence>
<dbReference type="InterPro" id="IPR051508">
    <property type="entry name" value="Mito_Carrier_Antiporter"/>
</dbReference>
<dbReference type="SUPFAM" id="SSF103506">
    <property type="entry name" value="Mitochondrial carrier"/>
    <property type="match status" value="1"/>
</dbReference>
<dbReference type="FunFam" id="1.50.40.10:FF:000039">
    <property type="entry name" value="Solute carrier family 25 member 35"/>
    <property type="match status" value="1"/>
</dbReference>
<evidence type="ECO:0000256" key="5">
    <source>
        <dbReference type="ARBA" id="ARBA00022737"/>
    </source>
</evidence>
<keyword evidence="9 10" id="KW-0472">Membrane</keyword>
<dbReference type="Pfam" id="PF00153">
    <property type="entry name" value="Mito_carr"/>
    <property type="match status" value="3"/>
</dbReference>
<evidence type="ECO:0000256" key="10">
    <source>
        <dbReference type="PROSITE-ProRule" id="PRU00282"/>
    </source>
</evidence>
<feature type="repeat" description="Solcar" evidence="10">
    <location>
        <begin position="99"/>
        <end position="192"/>
    </location>
</feature>
<feature type="repeat" description="Solcar" evidence="10">
    <location>
        <begin position="202"/>
        <end position="293"/>
    </location>
</feature>
<keyword evidence="4 10" id="KW-0812">Transmembrane</keyword>
<proteinExistence type="inferred from homology"/>
<dbReference type="Proteomes" id="UP001221898">
    <property type="component" value="Unassembled WGS sequence"/>
</dbReference>
<keyword evidence="6" id="KW-0999">Mitochondrion inner membrane</keyword>
<name>A0AAD7WLX7_9TELE</name>
<evidence type="ECO:0000256" key="9">
    <source>
        <dbReference type="ARBA" id="ARBA00023136"/>
    </source>
</evidence>
<dbReference type="PANTHER" id="PTHR45928">
    <property type="entry name" value="RE38146P"/>
    <property type="match status" value="1"/>
</dbReference>
<sequence length="298" mass="32403">MDFILSGVAACGACLFTNPLEVVKTRMQLQGELKSRGSYQVYYRNVFHAFYTIGKVDGIAALQKGLAPGLFYQFFMNGVRLGSYAVIESAGYVHTNGRVSATKSTVAGAGAGIVGAVMGSPIYLVKTHLQSQSTSSIAVGHQYKHRGMFHALAAIHREHGILGLWRGSSAAVPRVSIGSAAQLSTFSASKELVTDLQVFEENSWLVALSAGMISSVVVVLAMTPFDVISTRLYNQPVDHLGKGKMYRGFSDCFSKTLKKEGLTGLYKGLGASYFRLGPHTILSLLFWNELRKLDRLYR</sequence>
<accession>A0AAD7WLX7</accession>
<dbReference type="AlphaFoldDB" id="A0AAD7WLX7"/>
<dbReference type="InterPro" id="IPR018108">
    <property type="entry name" value="MCP_transmembrane"/>
</dbReference>
<evidence type="ECO:0000256" key="3">
    <source>
        <dbReference type="ARBA" id="ARBA00022448"/>
    </source>
</evidence>
<evidence type="ECO:0000313" key="12">
    <source>
        <dbReference type="EMBL" id="KAJ8401742.1"/>
    </source>
</evidence>
<reference evidence="12" key="1">
    <citation type="journal article" date="2023" name="Science">
        <title>Genome structures resolve the early diversification of teleost fishes.</title>
        <authorList>
            <person name="Parey E."/>
            <person name="Louis A."/>
            <person name="Montfort J."/>
            <person name="Bouchez O."/>
            <person name="Roques C."/>
            <person name="Iampietro C."/>
            <person name="Lluch J."/>
            <person name="Castinel A."/>
            <person name="Donnadieu C."/>
            <person name="Desvignes T."/>
            <person name="Floi Bucao C."/>
            <person name="Jouanno E."/>
            <person name="Wen M."/>
            <person name="Mejri S."/>
            <person name="Dirks R."/>
            <person name="Jansen H."/>
            <person name="Henkel C."/>
            <person name="Chen W.J."/>
            <person name="Zahm M."/>
            <person name="Cabau C."/>
            <person name="Klopp C."/>
            <person name="Thompson A.W."/>
            <person name="Robinson-Rechavi M."/>
            <person name="Braasch I."/>
            <person name="Lecointre G."/>
            <person name="Bobe J."/>
            <person name="Postlethwait J.H."/>
            <person name="Berthelot C."/>
            <person name="Roest Crollius H."/>
            <person name="Guiguen Y."/>
        </authorList>
    </citation>
    <scope>NUCLEOTIDE SEQUENCE</scope>
    <source>
        <strain evidence="12">NC1722</strain>
    </source>
</reference>
<comment type="similarity">
    <text evidence="2 11">Belongs to the mitochondrial carrier (TC 2.A.29) family.</text>
</comment>
<keyword evidence="3 11" id="KW-0813">Transport</keyword>
<evidence type="ECO:0000256" key="8">
    <source>
        <dbReference type="ARBA" id="ARBA00023128"/>
    </source>
</evidence>
<evidence type="ECO:0008006" key="14">
    <source>
        <dbReference type="Google" id="ProtNLM"/>
    </source>
</evidence>
<organism evidence="12 13">
    <name type="scientific">Aldrovandia affinis</name>
    <dbReference type="NCBI Taxonomy" id="143900"/>
    <lineage>
        <taxon>Eukaryota</taxon>
        <taxon>Metazoa</taxon>
        <taxon>Chordata</taxon>
        <taxon>Craniata</taxon>
        <taxon>Vertebrata</taxon>
        <taxon>Euteleostomi</taxon>
        <taxon>Actinopterygii</taxon>
        <taxon>Neopterygii</taxon>
        <taxon>Teleostei</taxon>
        <taxon>Notacanthiformes</taxon>
        <taxon>Halosauridae</taxon>
        <taxon>Aldrovandia</taxon>
    </lineage>
</organism>
<evidence type="ECO:0000256" key="1">
    <source>
        <dbReference type="ARBA" id="ARBA00004448"/>
    </source>
</evidence>
<evidence type="ECO:0000313" key="13">
    <source>
        <dbReference type="Proteomes" id="UP001221898"/>
    </source>
</evidence>
<evidence type="ECO:0000256" key="7">
    <source>
        <dbReference type="ARBA" id="ARBA00022989"/>
    </source>
</evidence>
<evidence type="ECO:0000256" key="6">
    <source>
        <dbReference type="ARBA" id="ARBA00022792"/>
    </source>
</evidence>
<dbReference type="InterPro" id="IPR023395">
    <property type="entry name" value="MCP_dom_sf"/>
</dbReference>
<comment type="caution">
    <text evidence="12">The sequence shown here is derived from an EMBL/GenBank/DDBJ whole genome shotgun (WGS) entry which is preliminary data.</text>
</comment>
<keyword evidence="5" id="KW-0677">Repeat</keyword>
<comment type="subcellular location">
    <subcellularLocation>
        <location evidence="1">Mitochondrion inner membrane</location>
        <topology evidence="1">Multi-pass membrane protein</topology>
    </subcellularLocation>
</comment>
<dbReference type="EMBL" id="JAINUG010000068">
    <property type="protein sequence ID" value="KAJ8401742.1"/>
    <property type="molecule type" value="Genomic_DNA"/>
</dbReference>
<gene>
    <name evidence="12" type="ORF">AAFF_G00377130</name>
</gene>
<dbReference type="GO" id="GO:0005743">
    <property type="term" value="C:mitochondrial inner membrane"/>
    <property type="evidence" value="ECO:0007669"/>
    <property type="project" value="UniProtKB-SubCell"/>
</dbReference>
<dbReference type="Gene3D" id="1.50.40.10">
    <property type="entry name" value="Mitochondrial carrier domain"/>
    <property type="match status" value="1"/>
</dbReference>
<keyword evidence="7" id="KW-1133">Transmembrane helix</keyword>
<keyword evidence="8" id="KW-0496">Mitochondrion</keyword>
<evidence type="ECO:0000256" key="2">
    <source>
        <dbReference type="ARBA" id="ARBA00006375"/>
    </source>
</evidence>